<keyword evidence="2" id="KW-0479">Metal-binding</keyword>
<evidence type="ECO:0000256" key="6">
    <source>
        <dbReference type="ARBA" id="ARBA00023242"/>
    </source>
</evidence>
<evidence type="ECO:0000313" key="10">
    <source>
        <dbReference type="EMBL" id="KRZ66790.1"/>
    </source>
</evidence>
<feature type="domain" description="C2H2-type" evidence="9">
    <location>
        <begin position="546"/>
        <end position="568"/>
    </location>
</feature>
<keyword evidence="3" id="KW-0677">Repeat</keyword>
<dbReference type="FunFam" id="3.30.160.60:FF:000018">
    <property type="entry name" value="Krueppel-like factor 15"/>
    <property type="match status" value="1"/>
</dbReference>
<evidence type="ECO:0000313" key="11">
    <source>
        <dbReference type="Proteomes" id="UP000054843"/>
    </source>
</evidence>
<evidence type="ECO:0000259" key="9">
    <source>
        <dbReference type="PROSITE" id="PS50157"/>
    </source>
</evidence>
<dbReference type="GO" id="GO:0000978">
    <property type="term" value="F:RNA polymerase II cis-regulatory region sequence-specific DNA binding"/>
    <property type="evidence" value="ECO:0007669"/>
    <property type="project" value="TreeGrafter"/>
</dbReference>
<dbReference type="InterPro" id="IPR036236">
    <property type="entry name" value="Znf_C2H2_sf"/>
</dbReference>
<dbReference type="PANTHER" id="PTHR23235">
    <property type="entry name" value="KRUEPPEL-LIKE TRANSCRIPTION FACTOR"/>
    <property type="match status" value="1"/>
</dbReference>
<name>A0A0V1M4S7_9BILA</name>
<feature type="non-terminal residue" evidence="10">
    <location>
        <position position="1"/>
    </location>
</feature>
<dbReference type="OrthoDB" id="4748970at2759"/>
<dbReference type="PANTHER" id="PTHR23235:SF133">
    <property type="entry name" value="KRUEPPEL-LIKE FACTOR 1"/>
    <property type="match status" value="1"/>
</dbReference>
<dbReference type="Pfam" id="PF00096">
    <property type="entry name" value="zf-C2H2"/>
    <property type="match status" value="3"/>
</dbReference>
<organism evidence="10 11">
    <name type="scientific">Trichinella papuae</name>
    <dbReference type="NCBI Taxonomy" id="268474"/>
    <lineage>
        <taxon>Eukaryota</taxon>
        <taxon>Metazoa</taxon>
        <taxon>Ecdysozoa</taxon>
        <taxon>Nematoda</taxon>
        <taxon>Enoplea</taxon>
        <taxon>Dorylaimia</taxon>
        <taxon>Trichinellida</taxon>
        <taxon>Trichinellidae</taxon>
        <taxon>Trichinella</taxon>
    </lineage>
</organism>
<protein>
    <submittedName>
        <fullName evidence="10">Krueppel-like factor 1</fullName>
    </submittedName>
</protein>
<evidence type="ECO:0000256" key="8">
    <source>
        <dbReference type="SAM" id="MobiDB-lite"/>
    </source>
</evidence>
<dbReference type="Proteomes" id="UP000054843">
    <property type="component" value="Unassembled WGS sequence"/>
</dbReference>
<sequence>LCSNGIQKSRFAPGQSIICLNHHATKSKTATKNLLINSFNHAVQLIETLPRLHSLLIALSHSFTWRPTPAVPNGQHVHVRSTEIAQSNNVILQSPAQRRSFFPLLFSLGSPVQWSLVNIFTGIQTPPTEASTIHREPNLYESLFYQAMMTNCLLLKLILLAFVSFLLCADSFPRCLAITSPNLLLPPPCVMWEWEDVESFLNSQTDGDKATKREESEKETSSSASLQTTPVLNRQQFYLGQTSSGQQLQSCHIPNAYGCALISHHADSSWISSNKWCDICKRNVHTSAESVHFADATPYQSQTKHITNFTNRSSFTLPMHQRNMIYTENVFHNQAVGFGTFCGITPPASPDQGFNMIFNSTSPIFHSYNSSSAPLLKLKMAADYSANHATNLFCTTPPISPAYQHIVHIDANINGFLFDRCMEPIFPTYKPTEQQNHVSSTNQIIYHSDLDVQKSISSCEMLQTHCCNNERPVKARAKRCKKNIAHGCTHPGCVKTYTKSSHLKAHMRIHTGEKPYACNWPDCGWKFARSDELTRHVRKHTGDRPFHCAICGRAFARSDHLTLHMKRHNIF</sequence>
<dbReference type="PROSITE" id="PS00028">
    <property type="entry name" value="ZINC_FINGER_C2H2_1"/>
    <property type="match status" value="3"/>
</dbReference>
<accession>A0A0V1M4S7</accession>
<keyword evidence="11" id="KW-1185">Reference proteome</keyword>
<dbReference type="FunFam" id="3.30.160.60:FF:000736">
    <property type="entry name" value="Zinc finger protein 423"/>
    <property type="match status" value="1"/>
</dbReference>
<dbReference type="STRING" id="268474.A0A0V1M4S7"/>
<keyword evidence="4 7" id="KW-0863">Zinc-finger</keyword>
<evidence type="ECO:0000256" key="1">
    <source>
        <dbReference type="ARBA" id="ARBA00004123"/>
    </source>
</evidence>
<evidence type="ECO:0000256" key="5">
    <source>
        <dbReference type="ARBA" id="ARBA00022833"/>
    </source>
</evidence>
<dbReference type="SMART" id="SM00355">
    <property type="entry name" value="ZnF_C2H2"/>
    <property type="match status" value="3"/>
</dbReference>
<dbReference type="Gene3D" id="3.30.160.60">
    <property type="entry name" value="Classic Zinc Finger"/>
    <property type="match status" value="3"/>
</dbReference>
<proteinExistence type="predicted"/>
<keyword evidence="6" id="KW-0539">Nucleus</keyword>
<dbReference type="PROSITE" id="PS50157">
    <property type="entry name" value="ZINC_FINGER_C2H2_2"/>
    <property type="match status" value="3"/>
</dbReference>
<dbReference type="InterPro" id="IPR013087">
    <property type="entry name" value="Znf_C2H2_type"/>
</dbReference>
<feature type="domain" description="C2H2-type" evidence="9">
    <location>
        <begin position="516"/>
        <end position="545"/>
    </location>
</feature>
<dbReference type="EMBL" id="JYDO01000224">
    <property type="protein sequence ID" value="KRZ66790.1"/>
    <property type="molecule type" value="Genomic_DNA"/>
</dbReference>
<dbReference type="GO" id="GO:0005634">
    <property type="term" value="C:nucleus"/>
    <property type="evidence" value="ECO:0007669"/>
    <property type="project" value="UniProtKB-SubCell"/>
</dbReference>
<dbReference type="GO" id="GO:0000981">
    <property type="term" value="F:DNA-binding transcription factor activity, RNA polymerase II-specific"/>
    <property type="evidence" value="ECO:0007669"/>
    <property type="project" value="TreeGrafter"/>
</dbReference>
<gene>
    <name evidence="10" type="primary">KLF1</name>
    <name evidence="10" type="ORF">T10_13258</name>
</gene>
<keyword evidence="5" id="KW-0862">Zinc</keyword>
<comment type="caution">
    <text evidence="10">The sequence shown here is derived from an EMBL/GenBank/DDBJ whole genome shotgun (WGS) entry which is preliminary data.</text>
</comment>
<dbReference type="GO" id="GO:0008270">
    <property type="term" value="F:zinc ion binding"/>
    <property type="evidence" value="ECO:0007669"/>
    <property type="project" value="UniProtKB-KW"/>
</dbReference>
<feature type="domain" description="C2H2-type" evidence="9">
    <location>
        <begin position="486"/>
        <end position="515"/>
    </location>
</feature>
<dbReference type="AlphaFoldDB" id="A0A0V1M4S7"/>
<dbReference type="FunFam" id="3.30.160.60:FF:000125">
    <property type="entry name" value="Putative zinc finger protein 143"/>
    <property type="match status" value="1"/>
</dbReference>
<evidence type="ECO:0000256" key="3">
    <source>
        <dbReference type="ARBA" id="ARBA00022737"/>
    </source>
</evidence>
<evidence type="ECO:0000256" key="7">
    <source>
        <dbReference type="PROSITE-ProRule" id="PRU00042"/>
    </source>
</evidence>
<reference evidence="10 11" key="1">
    <citation type="submission" date="2015-01" db="EMBL/GenBank/DDBJ databases">
        <title>Evolution of Trichinella species and genotypes.</title>
        <authorList>
            <person name="Korhonen P.K."/>
            <person name="Edoardo P."/>
            <person name="Giuseppe L.R."/>
            <person name="Gasser R.B."/>
        </authorList>
    </citation>
    <scope>NUCLEOTIDE SEQUENCE [LARGE SCALE GENOMIC DNA]</scope>
    <source>
        <strain evidence="10">ISS1980</strain>
    </source>
</reference>
<comment type="subcellular location">
    <subcellularLocation>
        <location evidence="1">Nucleus</location>
    </subcellularLocation>
</comment>
<dbReference type="SUPFAM" id="SSF57667">
    <property type="entry name" value="beta-beta-alpha zinc fingers"/>
    <property type="match status" value="1"/>
</dbReference>
<evidence type="ECO:0000256" key="2">
    <source>
        <dbReference type="ARBA" id="ARBA00022723"/>
    </source>
</evidence>
<feature type="compositionally biased region" description="Basic and acidic residues" evidence="8">
    <location>
        <begin position="206"/>
        <end position="220"/>
    </location>
</feature>
<feature type="region of interest" description="Disordered" evidence="8">
    <location>
        <begin position="203"/>
        <end position="227"/>
    </location>
</feature>
<evidence type="ECO:0000256" key="4">
    <source>
        <dbReference type="ARBA" id="ARBA00022771"/>
    </source>
</evidence>